<dbReference type="InParanoid" id="A0A1Y2CFL8"/>
<proteinExistence type="predicted"/>
<keyword evidence="1" id="KW-0378">Hydrolase</keyword>
<dbReference type="Proteomes" id="UP000193467">
    <property type="component" value="Unassembled WGS sequence"/>
</dbReference>
<dbReference type="InterPro" id="IPR010905">
    <property type="entry name" value="Glyco_hydro_88"/>
</dbReference>
<dbReference type="PANTHER" id="PTHR41814:SF1">
    <property type="entry name" value="CELLULASE"/>
    <property type="match status" value="1"/>
</dbReference>
<feature type="signal peptide" evidence="3">
    <location>
        <begin position="1"/>
        <end position="23"/>
    </location>
</feature>
<evidence type="ECO:0000313" key="5">
    <source>
        <dbReference type="Proteomes" id="UP000193467"/>
    </source>
</evidence>
<comment type="caution">
    <text evidence="4">The sequence shown here is derived from an EMBL/GenBank/DDBJ whole genome shotgun (WGS) entry which is preliminary data.</text>
</comment>
<dbReference type="InterPro" id="IPR008928">
    <property type="entry name" value="6-hairpin_glycosidase_sf"/>
</dbReference>
<keyword evidence="5" id="KW-1185">Reference proteome</keyword>
<dbReference type="AlphaFoldDB" id="A0A1Y2CFL8"/>
<accession>A0A1Y2CFL8</accession>
<feature type="compositionally biased region" description="Polar residues" evidence="2">
    <location>
        <begin position="399"/>
        <end position="411"/>
    </location>
</feature>
<dbReference type="GO" id="GO:0005975">
    <property type="term" value="P:carbohydrate metabolic process"/>
    <property type="evidence" value="ECO:0007669"/>
    <property type="project" value="InterPro"/>
</dbReference>
<keyword evidence="3" id="KW-0732">Signal</keyword>
<evidence type="ECO:0000256" key="3">
    <source>
        <dbReference type="SAM" id="SignalP"/>
    </source>
</evidence>
<dbReference type="PANTHER" id="PTHR41814">
    <property type="entry name" value="EXPRESSED PROTEIN"/>
    <property type="match status" value="1"/>
</dbReference>
<dbReference type="InterPro" id="IPR012341">
    <property type="entry name" value="6hp_glycosidase-like_sf"/>
</dbReference>
<evidence type="ECO:0000256" key="2">
    <source>
        <dbReference type="SAM" id="MobiDB-lite"/>
    </source>
</evidence>
<dbReference type="OrthoDB" id="4138492at2759"/>
<sequence>MRPSPRLSALSCLPLLLVSTSQALSVQRRAASSSSVDGLSTSKTNLIKDLLNTTATKTWEIGTHLQALTEYDYPALAPFYTTFTPPPSTPVASSVLAIISPIVAAKSSSSLQIMPDGSLADPASMGVAVVLANWTSEGATKDLYESAAEEQLQALLVDTPRTDSGAISHRVEELALWSDFVYMVPPFLAYYGVVNDNTSLIQEAYTQCELYRRYLRTPETGLWRHIIWGSSPDDGLWATGNGWAAAGMLRVVATIINSPFAEEYSAQTAGLTSWVVEIVEAAFKTQRGDNLFYNYLNETSTFGDAASAALLSSVSYRLAQLGLSNSTLSAAEATRSALYLHISSSTGILSPVVDPLSYGSELSASSTSPEAEAFVLLMESAWRDWKEMSDQPGNGGSANGNTDESAANAATPTSWGVRGGASWFGALVTALGVVWVL</sequence>
<dbReference type="Pfam" id="PF07470">
    <property type="entry name" value="Glyco_hydro_88"/>
    <property type="match status" value="1"/>
</dbReference>
<keyword evidence="4" id="KW-0326">Glycosidase</keyword>
<feature type="chain" id="PRO_5012440676" evidence="3">
    <location>
        <begin position="24"/>
        <end position="437"/>
    </location>
</feature>
<evidence type="ECO:0000313" key="4">
    <source>
        <dbReference type="EMBL" id="ORY45851.1"/>
    </source>
</evidence>
<reference evidence="4 5" key="1">
    <citation type="submission" date="2016-07" db="EMBL/GenBank/DDBJ databases">
        <title>Pervasive Adenine N6-methylation of Active Genes in Fungi.</title>
        <authorList>
            <consortium name="DOE Joint Genome Institute"/>
            <person name="Mondo S.J."/>
            <person name="Dannebaum R.O."/>
            <person name="Kuo R.C."/>
            <person name="Labutti K."/>
            <person name="Haridas S."/>
            <person name="Kuo A."/>
            <person name="Salamov A."/>
            <person name="Ahrendt S.R."/>
            <person name="Lipzen A."/>
            <person name="Sullivan W."/>
            <person name="Andreopoulos W.B."/>
            <person name="Clum A."/>
            <person name="Lindquist E."/>
            <person name="Daum C."/>
            <person name="Ramamoorthy G.K."/>
            <person name="Gryganskyi A."/>
            <person name="Culley D."/>
            <person name="Magnuson J.K."/>
            <person name="James T.Y."/>
            <person name="O'Malley M.A."/>
            <person name="Stajich J.E."/>
            <person name="Spatafora J.W."/>
            <person name="Visel A."/>
            <person name="Grigoriev I.V."/>
        </authorList>
    </citation>
    <scope>NUCLEOTIDE SEQUENCE [LARGE SCALE GENOMIC DNA]</scope>
    <source>
        <strain evidence="4 5">62-1032</strain>
    </source>
</reference>
<dbReference type="GO" id="GO:0016798">
    <property type="term" value="F:hydrolase activity, acting on glycosyl bonds"/>
    <property type="evidence" value="ECO:0007669"/>
    <property type="project" value="UniProtKB-KW"/>
</dbReference>
<dbReference type="Gene3D" id="1.50.10.10">
    <property type="match status" value="1"/>
</dbReference>
<feature type="region of interest" description="Disordered" evidence="2">
    <location>
        <begin position="388"/>
        <end position="411"/>
    </location>
</feature>
<protein>
    <submittedName>
        <fullName evidence="4">Six-hairpin glycosidase-like protein</fullName>
    </submittedName>
</protein>
<evidence type="ECO:0000256" key="1">
    <source>
        <dbReference type="ARBA" id="ARBA00022801"/>
    </source>
</evidence>
<dbReference type="EMBL" id="MCGR01000122">
    <property type="protein sequence ID" value="ORY45851.1"/>
    <property type="molecule type" value="Genomic_DNA"/>
</dbReference>
<dbReference type="SUPFAM" id="SSF48208">
    <property type="entry name" value="Six-hairpin glycosidases"/>
    <property type="match status" value="1"/>
</dbReference>
<name>A0A1Y2CFL8_9BASI</name>
<gene>
    <name evidence="4" type="ORF">BCR35DRAFT_285265</name>
</gene>
<organism evidence="4 5">
    <name type="scientific">Leucosporidium creatinivorum</name>
    <dbReference type="NCBI Taxonomy" id="106004"/>
    <lineage>
        <taxon>Eukaryota</taxon>
        <taxon>Fungi</taxon>
        <taxon>Dikarya</taxon>
        <taxon>Basidiomycota</taxon>
        <taxon>Pucciniomycotina</taxon>
        <taxon>Microbotryomycetes</taxon>
        <taxon>Leucosporidiales</taxon>
        <taxon>Leucosporidium</taxon>
    </lineage>
</organism>